<feature type="region of interest" description="Disordered" evidence="3">
    <location>
        <begin position="844"/>
        <end position="894"/>
    </location>
</feature>
<dbReference type="Pfam" id="PF14636">
    <property type="entry name" value="FNIP_N"/>
    <property type="match status" value="1"/>
</dbReference>
<feature type="compositionally biased region" description="Polar residues" evidence="3">
    <location>
        <begin position="862"/>
        <end position="871"/>
    </location>
</feature>
<comment type="caution">
    <text evidence="5">The sequence shown here is derived from an EMBL/GenBank/DDBJ whole genome shotgun (WGS) entry which is preliminary data.</text>
</comment>
<dbReference type="PROSITE" id="PS51836">
    <property type="entry name" value="DENN_FNIP12"/>
    <property type="match status" value="1"/>
</dbReference>
<reference evidence="5" key="1">
    <citation type="journal article" date="2023" name="G3 (Bethesda)">
        <title>Whole genome assemblies of Zophobas morio and Tenebrio molitor.</title>
        <authorList>
            <person name="Kaur S."/>
            <person name="Stinson S.A."/>
            <person name="diCenzo G.C."/>
        </authorList>
    </citation>
    <scope>NUCLEOTIDE SEQUENCE</scope>
    <source>
        <strain evidence="5">QUZm001</strain>
    </source>
</reference>
<dbReference type="EMBL" id="JALNTZ010000004">
    <property type="protein sequence ID" value="KAJ3654964.1"/>
    <property type="molecule type" value="Genomic_DNA"/>
</dbReference>
<dbReference type="InterPro" id="IPR028084">
    <property type="entry name" value="FNIP_N_dom"/>
</dbReference>
<sequence>MALFNKLFSNRRGIHNKHQDNVSEKFFAFSKDQVRVVLFRECDFRGRKLLFDSNSVKKVPINATKSGDPIRTAETEKFSEVCNGYGYVYTKPEADFSQLAEMVFGSVAMSFRGTYFKMHTLESPNRLMFSQVFSSPRFTSHSRVSVSSRSDPHSLEHSKLDDSGASSTNSISEHLSVHSTASDTVLVCRRPHSAPLDVPVMSSVSLSIPSLNGDSGYGTGFSCINGPSSTWGSILDEKGASTLSLSSSSLYKKWLRRTSTSLENSGHSLATCGSIQEGCHRHHRSSKLGLTLILQLTPGQEEEISQFLMEHVSLLDAILWRARQVVEIAFIKSQNFTSLMAEMAHFSAQYLVNLLSGSYLSMNLWLSLSNGCDNYNSISAFNASDSDKTASVFSPELCESQKANLNSSNSSASLCSSGLFKETENSGDFHLFSFARFLKTDPFNIKKNLFGENRTITAEKFVQDFCELLEDVDIKNTNFFMSTLLTAVLTYHLGWVNTCLPASSDAVLQSRHPFNPLWGELSDLYGAVGHPTKIAQTIITGSNKKDLISKILLSMTYFIRCCDVERRIPIRSDIYEENQIVEKICRKHSCIPKENYKKYEDHLKEIMNSNKDFFAKANNSDNIHNYCQNREVDASLATPNPLLKKSTGLAKTQTCLGDLSKLAENDASNCLYPNITTDYSSQSELVTTLYPKLNTSETTEEHMYPSNDEIKKKVNTLCRVPNSAVLCHMEKQKDCAVIQEMTQPHVVNMEKQMRSTDFKTGMQQSDPVSDCNENRNVVFVLGDDERLIGIKKDYKVIEKQPEITNAKKRRPSYLDLSKQIYKSETMSFQDSDFVENSDKSKVKASTSWSSVAEKEIREQNEAAETSRSSYSKKYPRAQSEPPEERQPEDSNRKAKYRYSGVKFSLQQYPQILSNYMKSKNVEITNLQFGDKSLKLDELSSLSETIISKYPELDEEYEEGEALQTPSNASELEFTSDLFVAPLSAKQTKESNVDLQSGSSGNQNIPNTITEELNENCDDHKTARKISSCSIHKMKVANLPMPKSKFYKSLNSSLKYTSSLMRATSDSYMPDMVLQGPIVPKQEWETRLKSDLALASQHSLIDQPVEEAVAVIANIDTWEVQLMSSHTFLIDKGSTGIRIGMSQLVSNMLESLLQMWKLKVPPHFCLMHIEQTLQELCIRSKALSELLLATEFCNMEQLTSALQLEVNDVPLLLAVASTHSPQVTQKYGLSFQ</sequence>
<dbReference type="Pfam" id="PF14637">
    <property type="entry name" value="FNIP_M"/>
    <property type="match status" value="2"/>
</dbReference>
<dbReference type="InterPro" id="IPR028086">
    <property type="entry name" value="FNIP_C_dom"/>
</dbReference>
<feature type="compositionally biased region" description="Basic and acidic residues" evidence="3">
    <location>
        <begin position="150"/>
        <end position="162"/>
    </location>
</feature>
<dbReference type="InterPro" id="IPR037545">
    <property type="entry name" value="DENN_FNIP1/2"/>
</dbReference>
<keyword evidence="2" id="KW-0963">Cytoplasm</keyword>
<evidence type="ECO:0000256" key="3">
    <source>
        <dbReference type="SAM" id="MobiDB-lite"/>
    </source>
</evidence>
<feature type="compositionally biased region" description="Polar residues" evidence="3">
    <location>
        <begin position="164"/>
        <end position="176"/>
    </location>
</feature>
<dbReference type="PANTHER" id="PTHR21634:SF9">
    <property type="entry name" value="RE13835P"/>
    <property type="match status" value="1"/>
</dbReference>
<feature type="region of interest" description="Disordered" evidence="3">
    <location>
        <begin position="143"/>
        <end position="176"/>
    </location>
</feature>
<evidence type="ECO:0000259" key="4">
    <source>
        <dbReference type="PROSITE" id="PS51836"/>
    </source>
</evidence>
<dbReference type="AlphaFoldDB" id="A0AA38IH66"/>
<dbReference type="InterPro" id="IPR028085">
    <property type="entry name" value="FNIP_mid_dom"/>
</dbReference>
<organism evidence="5 6">
    <name type="scientific">Zophobas morio</name>
    <dbReference type="NCBI Taxonomy" id="2755281"/>
    <lineage>
        <taxon>Eukaryota</taxon>
        <taxon>Metazoa</taxon>
        <taxon>Ecdysozoa</taxon>
        <taxon>Arthropoda</taxon>
        <taxon>Hexapoda</taxon>
        <taxon>Insecta</taxon>
        <taxon>Pterygota</taxon>
        <taxon>Neoptera</taxon>
        <taxon>Endopterygota</taxon>
        <taxon>Coleoptera</taxon>
        <taxon>Polyphaga</taxon>
        <taxon>Cucujiformia</taxon>
        <taxon>Tenebrionidae</taxon>
        <taxon>Zophobas</taxon>
    </lineage>
</organism>
<dbReference type="GO" id="GO:0042030">
    <property type="term" value="F:ATPase inhibitor activity"/>
    <property type="evidence" value="ECO:0007669"/>
    <property type="project" value="TreeGrafter"/>
</dbReference>
<dbReference type="Proteomes" id="UP001168821">
    <property type="component" value="Unassembled WGS sequence"/>
</dbReference>
<dbReference type="GO" id="GO:0005737">
    <property type="term" value="C:cytoplasm"/>
    <property type="evidence" value="ECO:0007669"/>
    <property type="project" value="UniProtKB-SubCell"/>
</dbReference>
<evidence type="ECO:0000313" key="5">
    <source>
        <dbReference type="EMBL" id="KAJ3654964.1"/>
    </source>
</evidence>
<evidence type="ECO:0000256" key="1">
    <source>
        <dbReference type="ARBA" id="ARBA00004496"/>
    </source>
</evidence>
<dbReference type="GO" id="GO:0051087">
    <property type="term" value="F:protein-folding chaperone binding"/>
    <property type="evidence" value="ECO:0007669"/>
    <property type="project" value="TreeGrafter"/>
</dbReference>
<evidence type="ECO:0000313" key="6">
    <source>
        <dbReference type="Proteomes" id="UP001168821"/>
    </source>
</evidence>
<dbReference type="Pfam" id="PF14638">
    <property type="entry name" value="FNIP_C"/>
    <property type="match status" value="1"/>
</dbReference>
<keyword evidence="6" id="KW-1185">Reference proteome</keyword>
<evidence type="ECO:0000256" key="2">
    <source>
        <dbReference type="ARBA" id="ARBA00022490"/>
    </source>
</evidence>
<gene>
    <name evidence="5" type="ORF">Zmor_014114</name>
</gene>
<accession>A0AA38IH66</accession>
<feature type="domain" description="UDENN FNIP1/2-type" evidence="4">
    <location>
        <begin position="29"/>
        <end position="1218"/>
    </location>
</feature>
<feature type="compositionally biased region" description="Basic and acidic residues" evidence="3">
    <location>
        <begin position="882"/>
        <end position="892"/>
    </location>
</feature>
<comment type="subcellular location">
    <subcellularLocation>
        <location evidence="1">Cytoplasm</location>
    </subcellularLocation>
</comment>
<protein>
    <recommendedName>
        <fullName evidence="4">UDENN FNIP1/2-type domain-containing protein</fullName>
    </recommendedName>
</protein>
<proteinExistence type="predicted"/>
<dbReference type="PANTHER" id="PTHR21634">
    <property type="entry name" value="RE13835P"/>
    <property type="match status" value="1"/>
</dbReference>
<name>A0AA38IH66_9CUCU</name>